<organism evidence="1 2">
    <name type="scientific">Bradyrhizobium diazoefficiens</name>
    <dbReference type="NCBI Taxonomy" id="1355477"/>
    <lineage>
        <taxon>Bacteria</taxon>
        <taxon>Pseudomonadati</taxon>
        <taxon>Pseudomonadota</taxon>
        <taxon>Alphaproteobacteria</taxon>
        <taxon>Hyphomicrobiales</taxon>
        <taxon>Nitrobacteraceae</taxon>
        <taxon>Bradyrhizobium</taxon>
    </lineage>
</organism>
<sequence>MSAFYGVEDPDNGKRRGDCAIMTTHATEGSLMVELAAFRQRADIGWVDIVDLQTSEHHREYMR</sequence>
<name>A0A0E4FXI7_9BRAD</name>
<reference evidence="1 2" key="1">
    <citation type="submission" date="2014-11" db="EMBL/GenBank/DDBJ databases">
        <title>Symbiosis island explosion on the genome of extra-slow-growing strains of soybean bradyrhizobia with massive insertion sequences.</title>
        <authorList>
            <person name="Iida T."/>
            <person name="Minamisawa K."/>
        </authorList>
    </citation>
    <scope>NUCLEOTIDE SEQUENCE [LARGE SCALE GENOMIC DNA]</scope>
    <source>
        <strain evidence="1 2">NK6</strain>
    </source>
</reference>
<accession>A0A0E4FXI7</accession>
<evidence type="ECO:0000313" key="1">
    <source>
        <dbReference type="EMBL" id="BAR61281.1"/>
    </source>
</evidence>
<protein>
    <submittedName>
        <fullName evidence="1">Uncharacterized protein</fullName>
    </submittedName>
</protein>
<dbReference type="RefSeq" id="WP_211433414.1">
    <property type="nucleotide sequence ID" value="NZ_CP126038.1"/>
</dbReference>
<gene>
    <name evidence="1" type="ORF">NK6_8132</name>
</gene>
<proteinExistence type="predicted"/>
<evidence type="ECO:0000313" key="2">
    <source>
        <dbReference type="Proteomes" id="UP000063308"/>
    </source>
</evidence>
<dbReference type="EMBL" id="AP014685">
    <property type="protein sequence ID" value="BAR61281.1"/>
    <property type="molecule type" value="Genomic_DNA"/>
</dbReference>
<dbReference type="Proteomes" id="UP000063308">
    <property type="component" value="Chromosome"/>
</dbReference>
<dbReference type="AlphaFoldDB" id="A0A0E4FXI7"/>